<reference evidence="3 4" key="1">
    <citation type="journal article" date="2019" name="Int. J. Syst. Evol. Microbiol.">
        <title>The Global Catalogue of Microorganisms (GCM) 10K type strain sequencing project: providing services to taxonomists for standard genome sequencing and annotation.</title>
        <authorList>
            <consortium name="The Broad Institute Genomics Platform"/>
            <consortium name="The Broad Institute Genome Sequencing Center for Infectious Disease"/>
            <person name="Wu L."/>
            <person name="Ma J."/>
        </authorList>
    </citation>
    <scope>NUCLEOTIDE SEQUENCE [LARGE SCALE GENOMIC DNA]</scope>
    <source>
        <strain evidence="3 4">JCM 13581</strain>
    </source>
</reference>
<evidence type="ECO:0000313" key="4">
    <source>
        <dbReference type="Proteomes" id="UP001501303"/>
    </source>
</evidence>
<accession>A0ABN2NUW4</accession>
<keyword evidence="2" id="KW-0812">Transmembrane</keyword>
<dbReference type="Proteomes" id="UP001501303">
    <property type="component" value="Unassembled WGS sequence"/>
</dbReference>
<proteinExistence type="predicted"/>
<evidence type="ECO:0000313" key="3">
    <source>
        <dbReference type="EMBL" id="GAA1903518.1"/>
    </source>
</evidence>
<name>A0ABN2NUW4_9ACTN</name>
<feature type="transmembrane region" description="Helical" evidence="2">
    <location>
        <begin position="12"/>
        <end position="37"/>
    </location>
</feature>
<comment type="caution">
    <text evidence="3">The sequence shown here is derived from an EMBL/GenBank/DDBJ whole genome shotgun (WGS) entry which is preliminary data.</text>
</comment>
<protein>
    <recommendedName>
        <fullName evidence="5">DUF3093 domain-containing protein</fullName>
    </recommendedName>
</protein>
<dbReference type="EMBL" id="BAAAMJ010000010">
    <property type="protein sequence ID" value="GAA1903518.1"/>
    <property type="molecule type" value="Genomic_DNA"/>
</dbReference>
<feature type="region of interest" description="Disordered" evidence="1">
    <location>
        <begin position="74"/>
        <end position="95"/>
    </location>
</feature>
<keyword evidence="4" id="KW-1185">Reference proteome</keyword>
<evidence type="ECO:0000256" key="2">
    <source>
        <dbReference type="SAM" id="Phobius"/>
    </source>
</evidence>
<keyword evidence="2" id="KW-0472">Membrane</keyword>
<gene>
    <name evidence="3" type="ORF">GCM10009716_11900</name>
</gene>
<keyword evidence="2" id="KW-1133">Transmembrane helix</keyword>
<sequence length="142" mass="14941">MAVTSLPEDFWPWLAVSGLFLLVLVSLLAIPISSWVFHRIDLTPQTLRVGRERIPVSSVDPDSVLDALNAASVGTAPAGTAGGGTRRKPPAPADPRLVGGSWSVASGWSEVVIATREGEGLCIATRNPAAFLTALLEATRTR</sequence>
<evidence type="ECO:0008006" key="5">
    <source>
        <dbReference type="Google" id="ProtNLM"/>
    </source>
</evidence>
<evidence type="ECO:0000256" key="1">
    <source>
        <dbReference type="SAM" id="MobiDB-lite"/>
    </source>
</evidence>
<organism evidence="3 4">
    <name type="scientific">Streptomyces sodiiphilus</name>
    <dbReference type="NCBI Taxonomy" id="226217"/>
    <lineage>
        <taxon>Bacteria</taxon>
        <taxon>Bacillati</taxon>
        <taxon>Actinomycetota</taxon>
        <taxon>Actinomycetes</taxon>
        <taxon>Kitasatosporales</taxon>
        <taxon>Streptomycetaceae</taxon>
        <taxon>Streptomyces</taxon>
    </lineage>
</organism>